<accession>A0A1W0WF06</accession>
<keyword evidence="3" id="KW-1185">Reference proteome</keyword>
<dbReference type="GO" id="GO:1990189">
    <property type="term" value="F:protein N-terminal-serine acetyltransferase activity"/>
    <property type="evidence" value="ECO:0007669"/>
    <property type="project" value="TreeGrafter"/>
</dbReference>
<dbReference type="AlphaFoldDB" id="A0A1W0WF06"/>
<dbReference type="GO" id="GO:0005737">
    <property type="term" value="C:cytoplasm"/>
    <property type="evidence" value="ECO:0007669"/>
    <property type="project" value="TreeGrafter"/>
</dbReference>
<dbReference type="OrthoDB" id="41238at2759"/>
<dbReference type="GO" id="GO:0008999">
    <property type="term" value="F:protein-N-terminal-alanine acetyltransferase activity"/>
    <property type="evidence" value="ECO:0007669"/>
    <property type="project" value="TreeGrafter"/>
</dbReference>
<dbReference type="EMBL" id="MTYJ01000116">
    <property type="protein sequence ID" value="OQV13762.1"/>
    <property type="molecule type" value="Genomic_DNA"/>
</dbReference>
<dbReference type="InterPro" id="IPR016181">
    <property type="entry name" value="Acyl_CoA_acyltransferase"/>
</dbReference>
<evidence type="ECO:0000313" key="2">
    <source>
        <dbReference type="EMBL" id="OQV13762.1"/>
    </source>
</evidence>
<dbReference type="PROSITE" id="PS51186">
    <property type="entry name" value="GNAT"/>
    <property type="match status" value="1"/>
</dbReference>
<protein>
    <recommendedName>
        <fullName evidence="1">N-acetyltransferase domain-containing protein</fullName>
    </recommendedName>
</protein>
<dbReference type="InterPro" id="IPR051908">
    <property type="entry name" value="Ribosomal_N-acetyltransferase"/>
</dbReference>
<comment type="caution">
    <text evidence="2">The sequence shown here is derived from an EMBL/GenBank/DDBJ whole genome shotgun (WGS) entry which is preliminary data.</text>
</comment>
<organism evidence="2 3">
    <name type="scientific">Hypsibius exemplaris</name>
    <name type="common">Freshwater tardigrade</name>
    <dbReference type="NCBI Taxonomy" id="2072580"/>
    <lineage>
        <taxon>Eukaryota</taxon>
        <taxon>Metazoa</taxon>
        <taxon>Ecdysozoa</taxon>
        <taxon>Tardigrada</taxon>
        <taxon>Eutardigrada</taxon>
        <taxon>Parachela</taxon>
        <taxon>Hypsibioidea</taxon>
        <taxon>Hypsibiidae</taxon>
        <taxon>Hypsibius</taxon>
    </lineage>
</organism>
<dbReference type="Proteomes" id="UP000192578">
    <property type="component" value="Unassembled WGS sequence"/>
</dbReference>
<feature type="domain" description="N-acetyltransferase" evidence="1">
    <location>
        <begin position="38"/>
        <end position="184"/>
    </location>
</feature>
<dbReference type="PANTHER" id="PTHR43441">
    <property type="entry name" value="RIBOSOMAL-PROTEIN-SERINE ACETYLTRANSFERASE"/>
    <property type="match status" value="1"/>
</dbReference>
<dbReference type="InterPro" id="IPR000182">
    <property type="entry name" value="GNAT_dom"/>
</dbReference>
<evidence type="ECO:0000259" key="1">
    <source>
        <dbReference type="PROSITE" id="PS51186"/>
    </source>
</evidence>
<dbReference type="SUPFAM" id="SSF55729">
    <property type="entry name" value="Acyl-CoA N-acyltransferases (Nat)"/>
    <property type="match status" value="1"/>
</dbReference>
<gene>
    <name evidence="2" type="ORF">BV898_11982</name>
</gene>
<dbReference type="Pfam" id="PF13302">
    <property type="entry name" value="Acetyltransf_3"/>
    <property type="match status" value="1"/>
</dbReference>
<dbReference type="Gene3D" id="3.40.630.30">
    <property type="match status" value="1"/>
</dbReference>
<name>A0A1W0WF06_HYPEX</name>
<reference evidence="3" key="1">
    <citation type="submission" date="2017-01" db="EMBL/GenBank/DDBJ databases">
        <title>Comparative genomics of anhydrobiosis in the tardigrade Hypsibius dujardini.</title>
        <authorList>
            <person name="Yoshida Y."/>
            <person name="Koutsovoulos G."/>
            <person name="Laetsch D."/>
            <person name="Stevens L."/>
            <person name="Kumar S."/>
            <person name="Horikawa D."/>
            <person name="Ishino K."/>
            <person name="Komine S."/>
            <person name="Tomita M."/>
            <person name="Blaxter M."/>
            <person name="Arakawa K."/>
        </authorList>
    </citation>
    <scope>NUCLEOTIDE SEQUENCE [LARGE SCALE GENOMIC DNA]</scope>
    <source>
        <strain evidence="3">Z151</strain>
    </source>
</reference>
<dbReference type="PANTHER" id="PTHR43441:SF2">
    <property type="entry name" value="FAMILY ACETYLTRANSFERASE, PUTATIVE (AFU_ORTHOLOGUE AFUA_7G00850)-RELATED"/>
    <property type="match status" value="1"/>
</dbReference>
<sequence length="228" mass="26260">MEISKDLRHWQPARFPDSRTLEGRFVRLEKLDCSRHGDDLWRVVQGPGSDPKLFDYMLCGPFLDRTEFDSWLTERAAGTDPWAYAVVDQKTGVVHGSLTLRSLVPDHGRAEIGSVIFGAGMQRTPKSTETLYLLAKEAFALGNRRLEWLCGTENARSRRAAQRFGFRLEGIHRQRLILKDKSIDDMFYAMMDHEWPALQRALEAWLAVENFDETGRQKRTLEEFQSLG</sequence>
<evidence type="ECO:0000313" key="3">
    <source>
        <dbReference type="Proteomes" id="UP000192578"/>
    </source>
</evidence>
<proteinExistence type="predicted"/>